<dbReference type="GO" id="GO:0034271">
    <property type="term" value="C:phosphatidylinositol 3-kinase complex, class III, type I"/>
    <property type="evidence" value="ECO:0007669"/>
    <property type="project" value="TreeGrafter"/>
</dbReference>
<accession>A0A0S4TI81</accession>
<dbReference type="VEuPathDB" id="CryptoDB:ChTU502y2012_406g0600"/>
<dbReference type="InterPro" id="IPR016024">
    <property type="entry name" value="ARM-type_fold"/>
</dbReference>
<dbReference type="VEuPathDB" id="CryptoDB:GY17_00000180"/>
<organism evidence="5">
    <name type="scientific">Cryptosporidium hominis</name>
    <dbReference type="NCBI Taxonomy" id="237895"/>
    <lineage>
        <taxon>Eukaryota</taxon>
        <taxon>Sar</taxon>
        <taxon>Alveolata</taxon>
        <taxon>Apicomplexa</taxon>
        <taxon>Conoidasida</taxon>
        <taxon>Coccidia</taxon>
        <taxon>Eucoccidiorida</taxon>
        <taxon>Eimeriorina</taxon>
        <taxon>Cryptosporidiidae</taxon>
        <taxon>Cryptosporidium</taxon>
    </lineage>
</organism>
<feature type="domain" description="PIK helical" evidence="4">
    <location>
        <begin position="270"/>
        <end position="458"/>
    </location>
</feature>
<evidence type="ECO:0000259" key="4">
    <source>
        <dbReference type="PROSITE" id="PS51545"/>
    </source>
</evidence>
<evidence type="ECO:0000256" key="1">
    <source>
        <dbReference type="ARBA" id="ARBA00022679"/>
    </source>
</evidence>
<dbReference type="InterPro" id="IPR011009">
    <property type="entry name" value="Kinase-like_dom_sf"/>
</dbReference>
<dbReference type="AlphaFoldDB" id="A0A0S4TI81"/>
<evidence type="ECO:0000259" key="3">
    <source>
        <dbReference type="PROSITE" id="PS50290"/>
    </source>
</evidence>
<dbReference type="GO" id="GO:0000045">
    <property type="term" value="P:autophagosome assembly"/>
    <property type="evidence" value="ECO:0007669"/>
    <property type="project" value="TreeGrafter"/>
</dbReference>
<protein>
    <recommendedName>
        <fullName evidence="6">Phosphatidylinositol 3-kinase</fullName>
    </recommendedName>
</protein>
<dbReference type="EMBL" id="LN877952">
    <property type="protein sequence ID" value="CUV06601.1"/>
    <property type="molecule type" value="Genomic_DNA"/>
</dbReference>
<dbReference type="GO" id="GO:0048015">
    <property type="term" value="P:phosphatidylinositol-mediated signaling"/>
    <property type="evidence" value="ECO:0007669"/>
    <property type="project" value="TreeGrafter"/>
</dbReference>
<dbReference type="GO" id="GO:0034272">
    <property type="term" value="C:phosphatidylinositol 3-kinase complex, class III, type II"/>
    <property type="evidence" value="ECO:0007669"/>
    <property type="project" value="TreeGrafter"/>
</dbReference>
<dbReference type="Proteomes" id="UP000199752">
    <property type="component" value="Chromosome 6"/>
</dbReference>
<reference evidence="5" key="1">
    <citation type="submission" date="2015-08" db="EMBL/GenBank/DDBJ databases">
        <authorList>
            <person name="Babu N.S."/>
            <person name="Beckwith C.J."/>
            <person name="Beseler K.G."/>
            <person name="Brison A."/>
            <person name="Carone J.V."/>
            <person name="Caskin T.P."/>
            <person name="Diamond M."/>
            <person name="Durham M.E."/>
            <person name="Foxe J.M."/>
            <person name="Go M."/>
            <person name="Henderson B.A."/>
            <person name="Jones I.B."/>
            <person name="McGettigan J.A."/>
            <person name="Micheletti S.J."/>
            <person name="Nasrallah M.E."/>
            <person name="Ortiz D."/>
            <person name="Piller C.R."/>
            <person name="Privatt S.R."/>
            <person name="Schneider S.L."/>
            <person name="Sharp S."/>
            <person name="Smith T.C."/>
            <person name="Stanton J.D."/>
            <person name="Ullery H.E."/>
            <person name="Wilson R.J."/>
            <person name="Serrano M.G."/>
            <person name="Buck G."/>
            <person name="Lee V."/>
            <person name="Wang Y."/>
            <person name="Carvalho R."/>
            <person name="Voegtly L."/>
            <person name="Shi R."/>
            <person name="Duckworth R."/>
            <person name="Johnson A."/>
            <person name="Loviza R."/>
            <person name="Walstead R."/>
            <person name="Shah Z."/>
            <person name="Kiflezghi M."/>
            <person name="Wade K."/>
            <person name="Ball S.L."/>
            <person name="Bradley K.W."/>
            <person name="Asai D.J."/>
            <person name="Bowman C.A."/>
            <person name="Russell D.A."/>
            <person name="Pope W.H."/>
            <person name="Jacobs-Sera D."/>
            <person name="Hendrix R.W."/>
            <person name="Hatfull G.F."/>
        </authorList>
    </citation>
    <scope>NUCLEOTIDE SEQUENCE [LARGE SCALE GENOMIC DNA]</scope>
</reference>
<dbReference type="InterPro" id="IPR015433">
    <property type="entry name" value="PI3/4_kinase"/>
</dbReference>
<gene>
    <name evidence="5" type="ORF">CHUDEA6_1760</name>
</gene>
<dbReference type="PROSITE" id="PS00916">
    <property type="entry name" value="PI3_4_KINASE_2"/>
    <property type="match status" value="1"/>
</dbReference>
<dbReference type="GO" id="GO:0005777">
    <property type="term" value="C:peroxisome"/>
    <property type="evidence" value="ECO:0007669"/>
    <property type="project" value="TreeGrafter"/>
</dbReference>
<keyword evidence="2" id="KW-0418">Kinase</keyword>
<dbReference type="InterPro" id="IPR001263">
    <property type="entry name" value="PI3K_accessory_dom"/>
</dbReference>
<dbReference type="InterPro" id="IPR057756">
    <property type="entry name" value="PI3-kinase_type3/VPS34_cat"/>
</dbReference>
<keyword evidence="1" id="KW-0808">Transferase</keyword>
<evidence type="ECO:0000313" key="5">
    <source>
        <dbReference type="EMBL" id="CUV06601.1"/>
    </source>
</evidence>
<name>A0A0S4TI81_CRYHO</name>
<evidence type="ECO:0008006" key="6">
    <source>
        <dbReference type="Google" id="ProtNLM"/>
    </source>
</evidence>
<dbReference type="CDD" id="cd00896">
    <property type="entry name" value="PI3Kc_III"/>
    <property type="match status" value="1"/>
</dbReference>
<dbReference type="GO" id="GO:0005768">
    <property type="term" value="C:endosome"/>
    <property type="evidence" value="ECO:0007669"/>
    <property type="project" value="TreeGrafter"/>
</dbReference>
<dbReference type="PANTHER" id="PTHR10048:SF7">
    <property type="entry name" value="PHOSPHATIDYLINOSITOL 3-KINASE CATALYTIC SUBUNIT TYPE 3"/>
    <property type="match status" value="1"/>
</dbReference>
<dbReference type="PANTHER" id="PTHR10048">
    <property type="entry name" value="PHOSPHATIDYLINOSITOL KINASE"/>
    <property type="match status" value="1"/>
</dbReference>
<dbReference type="Pfam" id="PF00613">
    <property type="entry name" value="PI3Ka"/>
    <property type="match status" value="1"/>
</dbReference>
<dbReference type="SUPFAM" id="SSF48371">
    <property type="entry name" value="ARM repeat"/>
    <property type="match status" value="1"/>
</dbReference>
<dbReference type="GO" id="GO:0006897">
    <property type="term" value="P:endocytosis"/>
    <property type="evidence" value="ECO:0007669"/>
    <property type="project" value="TreeGrafter"/>
</dbReference>
<feature type="domain" description="PI3K/PI4K catalytic" evidence="3">
    <location>
        <begin position="631"/>
        <end position="928"/>
    </location>
</feature>
<sequence length="943" mass="109394">MNVNIDYIAFSFEKIQSKYSLMNMKYFPIALRVHCEQYLINPSGKIISDNKTAIQSQLIVIDKNINKKSEKICINCEISLPNCGAVNFSSLCNYTNVYIFKLLDENYLGNGEFVLGYSILPLVSAYYTERLSSINLPILINFSGVFEEKLIFDLNAQIYEILFPQESKFQDDIYLSKFSDKLLGYLRLSFNFKEKKISHIMANKNVLNTKQIINSSCIFNIISDNINLLTVGDSGKRIDFSLLMNNNKCSIDCLPCFSMENSLINNYLMNKERLELERAINQLYIGYITKFNNKDLYEDEVGLIWKYRFYLFKFKAGIPMLFHFINLNDKEIMVEIDYLISSIIQTIKEPIDTHKKRILNIEDSLNLLSRKYKEFLNIRKLAIESLEFCTKEELFLVLPQLVQSLRYENGTELMKFLKRKATCDLEFCVELFWLLISEISIQEYPKVFEQTIFEIVDGLADYNNYNIKESMEESHCCKYHFCLEIIDLILCQIQFRATLLWIHRISVEDCKRERAEKKIQKFQSILSDFELGKMPYSQSKISSRSTGIDKITVKLINSIKLMLKVESEFSNYCSKKRNLISLKFVSSHNVESLKDLPSEIEGIELPLLNITNLSDLLLLPIDVNRALIGIVPSESFIIKSSQCPIIFSCRMAIVNNSKKENSQANVPREDIYTSESIYPVVESKYMYKVGDDLRQDRLVVQLLEISYKLLNEWNANSSIITYKVTPFSQFDGLIEFLDDFSSIGSIRKKYGKNCILNYWANAYNTNINNIPHNVLTTFITSCAAYSVITFILGVGDRHLDNLLVGKSGHFLHVDFGYIFGEDPKPFPPPMKICSEMIEAMGGLNSLGFKLFVDKCCDYYRYIRRKSWLISNVLLLMVDSSIKDLNSRPENNYIVILERIKDKFRLDQSEKEAERYLREIIMTSSNALFPAVVDTLHDWALYWA</sequence>
<dbReference type="InterPro" id="IPR018936">
    <property type="entry name" value="PI3/4_kinase_CS"/>
</dbReference>
<dbReference type="CDD" id="cd00864">
    <property type="entry name" value="PI3Ka"/>
    <property type="match status" value="1"/>
</dbReference>
<dbReference type="SMART" id="SM00146">
    <property type="entry name" value="PI3Kc"/>
    <property type="match status" value="1"/>
</dbReference>
<dbReference type="SMART" id="SM00145">
    <property type="entry name" value="PI3Ka"/>
    <property type="match status" value="1"/>
</dbReference>
<dbReference type="InterPro" id="IPR000403">
    <property type="entry name" value="PI3/4_kinase_cat_dom"/>
</dbReference>
<dbReference type="Gene3D" id="1.25.40.70">
    <property type="entry name" value="Phosphatidylinositol 3-kinase, accessory domain (PIK)"/>
    <property type="match status" value="1"/>
</dbReference>
<dbReference type="GO" id="GO:0000407">
    <property type="term" value="C:phagophore assembly site"/>
    <property type="evidence" value="ECO:0007669"/>
    <property type="project" value="TreeGrafter"/>
</dbReference>
<dbReference type="VEuPathDB" id="CryptoDB:Chro.60213"/>
<dbReference type="PROSITE" id="PS50290">
    <property type="entry name" value="PI3_4_KINASE_3"/>
    <property type="match status" value="1"/>
</dbReference>
<dbReference type="InterPro" id="IPR036940">
    <property type="entry name" value="PI3/4_kinase_cat_sf"/>
</dbReference>
<proteinExistence type="predicted"/>
<dbReference type="SUPFAM" id="SSF56112">
    <property type="entry name" value="Protein kinase-like (PK-like)"/>
    <property type="match status" value="1"/>
</dbReference>
<dbReference type="InterPro" id="IPR042236">
    <property type="entry name" value="PI3K_accessory_sf"/>
</dbReference>
<dbReference type="GO" id="GO:0016303">
    <property type="term" value="F:1-phosphatidylinositol-3-kinase activity"/>
    <property type="evidence" value="ECO:0007669"/>
    <property type="project" value="TreeGrafter"/>
</dbReference>
<dbReference type="Pfam" id="PF00454">
    <property type="entry name" value="PI3_PI4_kinase"/>
    <property type="match status" value="2"/>
</dbReference>
<dbReference type="Gene3D" id="3.30.1010.10">
    <property type="entry name" value="Phosphatidylinositol 3-kinase Catalytic Subunit, Chain A, domain 4"/>
    <property type="match status" value="1"/>
</dbReference>
<dbReference type="Gene3D" id="1.10.1070.11">
    <property type="entry name" value="Phosphatidylinositol 3-/4-kinase, catalytic domain"/>
    <property type="match status" value="1"/>
</dbReference>
<dbReference type="VEuPathDB" id="CryptoDB:CHUDEA6_1760"/>
<evidence type="ECO:0000256" key="2">
    <source>
        <dbReference type="ARBA" id="ARBA00022777"/>
    </source>
</evidence>
<dbReference type="PROSITE" id="PS51545">
    <property type="entry name" value="PIK_HELICAL"/>
    <property type="match status" value="1"/>
</dbReference>